<dbReference type="CDD" id="cd04190">
    <property type="entry name" value="Chitin_synth_C"/>
    <property type="match status" value="1"/>
</dbReference>
<dbReference type="InterPro" id="IPR029044">
    <property type="entry name" value="Nucleotide-diphossugar_trans"/>
</dbReference>
<evidence type="ECO:0000256" key="7">
    <source>
        <dbReference type="ARBA" id="ARBA00022989"/>
    </source>
</evidence>
<dbReference type="PANTHER" id="PTHR22914:SF42">
    <property type="entry name" value="CHITIN SYNTHASE"/>
    <property type="match status" value="1"/>
</dbReference>
<keyword evidence="9 14" id="KW-0472">Membrane</keyword>
<keyword evidence="4" id="KW-0328">Glycosyltransferase</keyword>
<evidence type="ECO:0000256" key="8">
    <source>
        <dbReference type="ARBA" id="ARBA00023054"/>
    </source>
</evidence>
<dbReference type="InterPro" id="IPR004835">
    <property type="entry name" value="Chitin_synth"/>
</dbReference>
<feature type="transmembrane region" description="Helical" evidence="14">
    <location>
        <begin position="892"/>
        <end position="911"/>
    </location>
</feature>
<evidence type="ECO:0000256" key="13">
    <source>
        <dbReference type="SAM" id="MobiDB-lite"/>
    </source>
</evidence>
<feature type="transmembrane region" description="Helical" evidence="14">
    <location>
        <begin position="949"/>
        <end position="969"/>
    </location>
</feature>
<feature type="transmembrane region" description="Helical" evidence="14">
    <location>
        <begin position="371"/>
        <end position="391"/>
    </location>
</feature>
<keyword evidence="10" id="KW-0325">Glycoprotein</keyword>
<evidence type="ECO:0000256" key="2">
    <source>
        <dbReference type="ARBA" id="ARBA00012543"/>
    </source>
</evidence>
<dbReference type="GO" id="GO:0004100">
    <property type="term" value="F:chitin synthase activity"/>
    <property type="evidence" value="ECO:0007669"/>
    <property type="project" value="UniProtKB-EC"/>
</dbReference>
<dbReference type="SUPFAM" id="SSF53448">
    <property type="entry name" value="Nucleotide-diphospho-sugar transferases"/>
    <property type="match status" value="1"/>
</dbReference>
<feature type="transmembrane region" description="Helical" evidence="14">
    <location>
        <begin position="339"/>
        <end position="359"/>
    </location>
</feature>
<feature type="domain" description="Chitin synthase chs-1/2 N-terminal putative transporter" evidence="15">
    <location>
        <begin position="54"/>
        <end position="438"/>
    </location>
</feature>
<dbReference type="Pfam" id="PF03142">
    <property type="entry name" value="Chitin_synth_2"/>
    <property type="match status" value="1"/>
</dbReference>
<feature type="transmembrane region" description="Helical" evidence="14">
    <location>
        <begin position="181"/>
        <end position="201"/>
    </location>
</feature>
<feature type="transmembrane region" description="Helical" evidence="14">
    <location>
        <begin position="283"/>
        <end position="305"/>
    </location>
</feature>
<dbReference type="Pfam" id="PF23000">
    <property type="entry name" value="ChitinSynthase_IV_N"/>
    <property type="match status" value="1"/>
</dbReference>
<name>A0AAV8VGE9_9CUCU</name>
<evidence type="ECO:0000256" key="5">
    <source>
        <dbReference type="ARBA" id="ARBA00022679"/>
    </source>
</evidence>
<dbReference type="PANTHER" id="PTHR22914">
    <property type="entry name" value="CHITIN SYNTHASE"/>
    <property type="match status" value="1"/>
</dbReference>
<dbReference type="Proteomes" id="UP001159042">
    <property type="component" value="Unassembled WGS sequence"/>
</dbReference>
<feature type="compositionally biased region" description="Basic and acidic residues" evidence="13">
    <location>
        <begin position="1025"/>
        <end position="1040"/>
    </location>
</feature>
<evidence type="ECO:0000259" key="15">
    <source>
        <dbReference type="Pfam" id="PF23000"/>
    </source>
</evidence>
<feature type="transmembrane region" description="Helical" evidence="14">
    <location>
        <begin position="1284"/>
        <end position="1305"/>
    </location>
</feature>
<evidence type="ECO:0000256" key="12">
    <source>
        <dbReference type="ARBA" id="ARBA00048014"/>
    </source>
</evidence>
<dbReference type="GO" id="GO:0006031">
    <property type="term" value="P:chitin biosynthetic process"/>
    <property type="evidence" value="ECO:0007669"/>
    <property type="project" value="TreeGrafter"/>
</dbReference>
<protein>
    <recommendedName>
        <fullName evidence="2">chitin synthase</fullName>
        <ecNumber evidence="2">2.4.1.16</ecNumber>
    </recommendedName>
</protein>
<comment type="similarity">
    <text evidence="11">Belongs to the chitin synthase family. Class IV subfamily.</text>
</comment>
<feature type="transmembrane region" description="Helical" evidence="14">
    <location>
        <begin position="981"/>
        <end position="1000"/>
    </location>
</feature>
<keyword evidence="7 14" id="KW-1133">Transmembrane helix</keyword>
<dbReference type="Gene3D" id="3.90.550.10">
    <property type="entry name" value="Spore Coat Polysaccharide Biosynthesis Protein SpsA, Chain A"/>
    <property type="match status" value="1"/>
</dbReference>
<dbReference type="GO" id="GO:0005886">
    <property type="term" value="C:plasma membrane"/>
    <property type="evidence" value="ECO:0007669"/>
    <property type="project" value="UniProtKB-SubCell"/>
</dbReference>
<feature type="transmembrane region" description="Helical" evidence="14">
    <location>
        <begin position="153"/>
        <end position="175"/>
    </location>
</feature>
<feature type="region of interest" description="Disordered" evidence="13">
    <location>
        <begin position="1111"/>
        <end position="1131"/>
    </location>
</feature>
<feature type="transmembrane region" description="Helical" evidence="14">
    <location>
        <begin position="213"/>
        <end position="232"/>
    </location>
</feature>
<comment type="caution">
    <text evidence="16">The sequence shown here is derived from an EMBL/GenBank/DDBJ whole genome shotgun (WGS) entry which is preliminary data.</text>
</comment>
<evidence type="ECO:0000256" key="11">
    <source>
        <dbReference type="ARBA" id="ARBA00046329"/>
    </source>
</evidence>
<evidence type="ECO:0000313" key="17">
    <source>
        <dbReference type="Proteomes" id="UP001159042"/>
    </source>
</evidence>
<keyword evidence="5" id="KW-0808">Transferase</keyword>
<feature type="region of interest" description="Disordered" evidence="13">
    <location>
        <begin position="1435"/>
        <end position="1477"/>
    </location>
</feature>
<feature type="transmembrane region" description="Helical" evidence="14">
    <location>
        <begin position="863"/>
        <end position="886"/>
    </location>
</feature>
<dbReference type="EMBL" id="JANEYG010000107">
    <property type="protein sequence ID" value="KAJ8912941.1"/>
    <property type="molecule type" value="Genomic_DNA"/>
</dbReference>
<feature type="transmembrane region" description="Helical" evidence="14">
    <location>
        <begin position="238"/>
        <end position="255"/>
    </location>
</feature>
<evidence type="ECO:0000313" key="16">
    <source>
        <dbReference type="EMBL" id="KAJ8912941.1"/>
    </source>
</evidence>
<evidence type="ECO:0000256" key="6">
    <source>
        <dbReference type="ARBA" id="ARBA00022692"/>
    </source>
</evidence>
<comment type="subcellular location">
    <subcellularLocation>
        <location evidence="1">Cell membrane</location>
        <topology evidence="1">Multi-pass membrane protein</topology>
    </subcellularLocation>
</comment>
<evidence type="ECO:0000256" key="4">
    <source>
        <dbReference type="ARBA" id="ARBA00022676"/>
    </source>
</evidence>
<feature type="transmembrane region" description="Helical" evidence="14">
    <location>
        <begin position="918"/>
        <end position="943"/>
    </location>
</feature>
<feature type="transmembrane region" description="Helical" evidence="14">
    <location>
        <begin position="1227"/>
        <end position="1246"/>
    </location>
</feature>
<feature type="region of interest" description="Disordered" evidence="13">
    <location>
        <begin position="1018"/>
        <end position="1040"/>
    </location>
</feature>
<dbReference type="EC" id="2.4.1.16" evidence="2"/>
<sequence>MRRREIFEEQESFIEPEKEEQHGGKKNWDAMRNAPRTIDTGSTAESKFIDVGVKFLKFFTVAFTFLIVLAMAVISKGTLLFMTSQIHPNVTRPYCNKKIEENQEFQVKLPYEERATWIWFIIFAYMVPELGTFIRSVRIVCFKSWKYPSYWEFCWLFLTETLPAIGSGLLVFLVFPQLDVIKSAMLTNTVCFIPAFVTFFSRNPHSLNSTLRMLLDILAILGQASAFIVWPLVTADPVLYYAIPISLLFISFGWWENFVSEKSPITFISNLATNKKEFQNKTYFMYCFLAPWKCLMFFVTAFSTISLREQDVGPHLGGINISLDDAIASGFGTVIETSIWTALTVWLLNVMCTYLCYAFGKFACKIMIQTFSFALPVNLVVPVLLTGLIALCGNYRRDECVYVDVIPEYLFFNMPSLYNLNKFISHQYSWIWLIWLLSQAWITLHIWSNNNEKLASTEKLFFRPMYDAFLIDQSVALNRRKVEDVPTPTNPEKDREETPLEMNKDKITRIYACGTMWHETKEEMVEFLKSILRMDEDQCAHRIVRNYLQYNLPNYYEFETHILFDDAYVRKSQEDQDPHVNQYVLDLIESVNEAAEKVHKTNVRIKPPVIYPTPYGGRLVWTLPGKTKMIAHLKDKAKIRPKKRWSQVMYMYYLLGHKIMENDQLTPDRALTISENTYLLALDGDIDFQPHAVHLLVDYMKKNKTLGAACGRIHPIGSGALAWYQIFEYAVGHWLQKATEHVIGCVLCSPGCFSLFRAKALMDDNVMAKYTTVSEEARHYVQYDQGEDRWLCTLLLQRGYRVEYSAASDAYTHCPEGFNEFYNQRRRWMPSTTANILDLLTDYEHIVKINDNISKPYIMYQMVLMIGTAIGPGTIFLMLVGAFVAAFKLDQWTSFIWNIVPILIFVVVCATCKSDTQLFFAGVISAVYGLIMMAVLIGIFMQINDDGWLAPSSLFFFCVGLEFIITAIMHPQEFYCLKYGVIYYVTVPSMYMLLVIYSIFNMNNVSWGTREVTVVAQPPSAQKGVKKDESKTETKSPEKPEKKHKVYSFFGNNKDNAGSFEFSFAGLFKIFCCTHQKDGEENQMLKNIQTSLLQLQQKLDQIERNQYTPDLSEQVRPSVRKTTTHIEGSKASRASSIRMSTAFPMRQSLEDVEEDHDDDSIMTPSDDVQENSWFYDGELIRSEVSYLDRKEETFWYELIEKYLHPIDDSHKKDKIAKDLKDLRDKMVITFFMINALFVLVVFLLTLQKEILHVNWPIDPKVNFTYYLDQNEIYVQKTYLELEPIGFVFLVFFAILMVVQFFAMLIHRFGTYSQIMANTILDWDPFKSADIENLTEEQILEQDPVKIFKKLMKLQGINDGDNDESEAPVDRRNTVHTLLLNTKNKKPVIDDLEKAFSVRMDRILNADDDENSKKNAEKNLPVPRKTLLAIGKRRETVQRRKSQMPQFTNIPAHFNNLDIDDSNMGTTFNEPPIEESQS</sequence>
<gene>
    <name evidence="16" type="ORF">NQ315_017272</name>
</gene>
<feature type="transmembrane region" description="Helical" evidence="14">
    <location>
        <begin position="55"/>
        <end position="74"/>
    </location>
</feature>
<organism evidence="16 17">
    <name type="scientific">Exocentrus adspersus</name>
    <dbReference type="NCBI Taxonomy" id="1586481"/>
    <lineage>
        <taxon>Eukaryota</taxon>
        <taxon>Metazoa</taxon>
        <taxon>Ecdysozoa</taxon>
        <taxon>Arthropoda</taxon>
        <taxon>Hexapoda</taxon>
        <taxon>Insecta</taxon>
        <taxon>Pterygota</taxon>
        <taxon>Neoptera</taxon>
        <taxon>Endopterygota</taxon>
        <taxon>Coleoptera</taxon>
        <taxon>Polyphaga</taxon>
        <taxon>Cucujiformia</taxon>
        <taxon>Chrysomeloidea</taxon>
        <taxon>Cerambycidae</taxon>
        <taxon>Lamiinae</taxon>
        <taxon>Acanthocinini</taxon>
        <taxon>Exocentrus</taxon>
    </lineage>
</organism>
<evidence type="ECO:0000256" key="14">
    <source>
        <dbReference type="SAM" id="Phobius"/>
    </source>
</evidence>
<dbReference type="InterPro" id="IPR055120">
    <property type="entry name" value="Chs-1/2_IV_N"/>
</dbReference>
<evidence type="ECO:0000256" key="10">
    <source>
        <dbReference type="ARBA" id="ARBA00023180"/>
    </source>
</evidence>
<evidence type="ECO:0000256" key="9">
    <source>
        <dbReference type="ARBA" id="ARBA00023136"/>
    </source>
</evidence>
<reference evidence="16 17" key="1">
    <citation type="journal article" date="2023" name="Insect Mol. Biol.">
        <title>Genome sequencing provides insights into the evolution of gene families encoding plant cell wall-degrading enzymes in longhorned beetles.</title>
        <authorList>
            <person name="Shin N.R."/>
            <person name="Okamura Y."/>
            <person name="Kirsch R."/>
            <person name="Pauchet Y."/>
        </authorList>
    </citation>
    <scope>NUCLEOTIDE SEQUENCE [LARGE SCALE GENOMIC DNA]</scope>
    <source>
        <strain evidence="16">EAD_L_NR</strain>
    </source>
</reference>
<accession>A0AAV8VGE9</accession>
<keyword evidence="17" id="KW-1185">Reference proteome</keyword>
<keyword evidence="6 14" id="KW-0812">Transmembrane</keyword>
<evidence type="ECO:0000256" key="1">
    <source>
        <dbReference type="ARBA" id="ARBA00004651"/>
    </source>
</evidence>
<evidence type="ECO:0000256" key="3">
    <source>
        <dbReference type="ARBA" id="ARBA00022475"/>
    </source>
</evidence>
<comment type="catalytic activity">
    <reaction evidence="12">
        <text>[(1-&gt;4)-N-acetyl-beta-D-glucosaminyl](n) + UDP-N-acetyl-alpha-D-glucosamine = [(1-&gt;4)-N-acetyl-beta-D-glucosaminyl](n+1) + UDP + H(+)</text>
        <dbReference type="Rhea" id="RHEA:16637"/>
        <dbReference type="Rhea" id="RHEA-COMP:9593"/>
        <dbReference type="Rhea" id="RHEA-COMP:9595"/>
        <dbReference type="ChEBI" id="CHEBI:15378"/>
        <dbReference type="ChEBI" id="CHEBI:17029"/>
        <dbReference type="ChEBI" id="CHEBI:57705"/>
        <dbReference type="ChEBI" id="CHEBI:58223"/>
        <dbReference type="EC" id="2.4.1.16"/>
    </reaction>
</comment>
<proteinExistence type="inferred from homology"/>
<keyword evidence="3" id="KW-1003">Cell membrane</keyword>
<feature type="transmembrane region" description="Helical" evidence="14">
    <location>
        <begin position="117"/>
        <end position="141"/>
    </location>
</feature>
<dbReference type="FunFam" id="3.90.550.10:FF:000139">
    <property type="entry name" value="Chitin synthase 8"/>
    <property type="match status" value="1"/>
</dbReference>
<keyword evidence="8" id="KW-0175">Coiled coil</keyword>
<feature type="compositionally biased region" description="Polar residues" evidence="13">
    <location>
        <begin position="1462"/>
        <end position="1477"/>
    </location>
</feature>